<keyword evidence="1" id="KW-0472">Membrane</keyword>
<feature type="transmembrane region" description="Helical" evidence="1">
    <location>
        <begin position="83"/>
        <end position="101"/>
    </location>
</feature>
<proteinExistence type="predicted"/>
<evidence type="ECO:0000313" key="2">
    <source>
        <dbReference type="EMBL" id="MCM1985399.1"/>
    </source>
</evidence>
<dbReference type="Proteomes" id="UP000031561">
    <property type="component" value="Unassembled WGS sequence"/>
</dbReference>
<dbReference type="AlphaFoldDB" id="A0ABD4TB70"/>
<dbReference type="EMBL" id="JTHE03000122">
    <property type="protein sequence ID" value="MCM1985399.1"/>
    <property type="molecule type" value="Genomic_DNA"/>
</dbReference>
<keyword evidence="1" id="KW-1133">Transmembrane helix</keyword>
<dbReference type="RefSeq" id="WP_166283684.1">
    <property type="nucleotide sequence ID" value="NZ_JTHE03000122.1"/>
</dbReference>
<comment type="caution">
    <text evidence="2">The sequence shown here is derived from an EMBL/GenBank/DDBJ whole genome shotgun (WGS) entry which is preliminary data.</text>
</comment>
<evidence type="ECO:0000256" key="1">
    <source>
        <dbReference type="SAM" id="Phobius"/>
    </source>
</evidence>
<feature type="transmembrane region" description="Helical" evidence="1">
    <location>
        <begin position="50"/>
        <end position="71"/>
    </location>
</feature>
<sequence>MIQRLASIPPRWRRWIKGVSPILMVVALGVDGAIAYRWSQSLAIVPPWSVLGVLGTGALVAHGFEGIIAGSMARSRGQHPLRYGIYTFWMGTVALVELLALEPTD</sequence>
<organism evidence="2 3">
    <name type="scientific">Lyngbya confervoides BDU141951</name>
    <dbReference type="NCBI Taxonomy" id="1574623"/>
    <lineage>
        <taxon>Bacteria</taxon>
        <taxon>Bacillati</taxon>
        <taxon>Cyanobacteriota</taxon>
        <taxon>Cyanophyceae</taxon>
        <taxon>Oscillatoriophycideae</taxon>
        <taxon>Oscillatoriales</taxon>
        <taxon>Microcoleaceae</taxon>
        <taxon>Lyngbya</taxon>
    </lineage>
</organism>
<feature type="transmembrane region" description="Helical" evidence="1">
    <location>
        <begin position="21"/>
        <end position="38"/>
    </location>
</feature>
<accession>A0ABD4TB70</accession>
<keyword evidence="1" id="KW-0812">Transmembrane</keyword>
<reference evidence="2 3" key="1">
    <citation type="journal article" date="2015" name="Genome Announc.">
        <title>Draft Genome Sequence of Filamentous Marine Cyanobacterium Lyngbya confervoides Strain BDU141951.</title>
        <authorList>
            <person name="Chandrababunaidu M.M."/>
            <person name="Sen D."/>
            <person name="Tripathy S."/>
        </authorList>
    </citation>
    <scope>NUCLEOTIDE SEQUENCE [LARGE SCALE GENOMIC DNA]</scope>
    <source>
        <strain evidence="2 3">BDU141951</strain>
    </source>
</reference>
<evidence type="ECO:0000313" key="3">
    <source>
        <dbReference type="Proteomes" id="UP000031561"/>
    </source>
</evidence>
<name>A0ABD4TB70_9CYAN</name>
<gene>
    <name evidence="2" type="ORF">QQ91_0021510</name>
</gene>
<keyword evidence="3" id="KW-1185">Reference proteome</keyword>
<protein>
    <submittedName>
        <fullName evidence="2">Uncharacterized protein</fullName>
    </submittedName>
</protein>